<gene>
    <name evidence="2" type="ORF">VIS_S18BIA10034</name>
</gene>
<sequence length="144" mass="16574">MYETIFNLFNSGILLFWMLLLFFPKKGFTQRIIAFPWVPLSIAIGYVYFLSTTTGTFSADFSSLSSLTEMFQNAEPRGVAAGWLHYLAFDFWVGCWMLKNSQEKEVNHLWIILPLLCTFMLGPVGVLIYTLVLFTQKKLFAKTT</sequence>
<reference evidence="2" key="1">
    <citation type="journal article" date="2012" name="Environ. Microbiol.">
        <title>Genomic content of uncultured Bacteroidetes from contrasting oceanic provinces in the North Atlantic Ocean.</title>
        <authorList>
            <person name="Gomez-Pereira P.R."/>
            <person name="Schuler M."/>
            <person name="Fuchs B.M."/>
            <person name="Bennke C."/>
            <person name="Teeling H."/>
            <person name="Waldmann J."/>
            <person name="Richter M."/>
            <person name="Barbe V."/>
            <person name="Bataille E."/>
            <person name="Glockner F.O."/>
            <person name="Amann R."/>
        </authorList>
    </citation>
    <scope>NUCLEOTIDE SEQUENCE</scope>
</reference>
<reference evidence="2" key="2">
    <citation type="submission" date="2012-02" db="EMBL/GenBank/DDBJ databases">
        <authorList>
            <person name="Genoscope - CEA"/>
        </authorList>
    </citation>
    <scope>NUCLEOTIDE SEQUENCE</scope>
</reference>
<dbReference type="InterPro" id="IPR025461">
    <property type="entry name" value="ABA4-like"/>
</dbReference>
<feature type="transmembrane region" description="Helical" evidence="1">
    <location>
        <begin position="79"/>
        <end position="98"/>
    </location>
</feature>
<evidence type="ECO:0000256" key="1">
    <source>
        <dbReference type="SAM" id="Phobius"/>
    </source>
</evidence>
<name>H6REQ5_9BACT</name>
<dbReference type="EMBL" id="FO117581">
    <property type="protein sequence ID" value="CCF99516.1"/>
    <property type="molecule type" value="Genomic_DNA"/>
</dbReference>
<feature type="transmembrane region" description="Helical" evidence="1">
    <location>
        <begin position="6"/>
        <end position="23"/>
    </location>
</feature>
<keyword evidence="1" id="KW-0472">Membrane</keyword>
<proteinExistence type="predicted"/>
<evidence type="ECO:0000313" key="2">
    <source>
        <dbReference type="EMBL" id="CCF99516.1"/>
    </source>
</evidence>
<dbReference type="AlphaFoldDB" id="H6REQ5"/>
<accession>H6REQ5</accession>
<feature type="transmembrane region" description="Helical" evidence="1">
    <location>
        <begin position="110"/>
        <end position="134"/>
    </location>
</feature>
<keyword evidence="1" id="KW-0812">Transmembrane</keyword>
<feature type="transmembrane region" description="Helical" evidence="1">
    <location>
        <begin position="35"/>
        <end position="59"/>
    </location>
</feature>
<organism evidence="2">
    <name type="scientific">uncultured Flavobacteriia bacterium</name>
    <dbReference type="NCBI Taxonomy" id="212695"/>
    <lineage>
        <taxon>Bacteria</taxon>
        <taxon>Pseudomonadati</taxon>
        <taxon>Bacteroidota</taxon>
        <taxon>Flavobacteriia</taxon>
        <taxon>environmental samples</taxon>
    </lineage>
</organism>
<dbReference type="Pfam" id="PF14108">
    <property type="entry name" value="ABA4-like"/>
    <property type="match status" value="1"/>
</dbReference>
<protein>
    <submittedName>
        <fullName evidence="2">Membrane protein</fullName>
    </submittedName>
</protein>
<keyword evidence="1" id="KW-1133">Transmembrane helix</keyword>